<dbReference type="Proteomes" id="UP001642484">
    <property type="component" value="Unassembled WGS sequence"/>
</dbReference>
<feature type="compositionally biased region" description="Basic and acidic residues" evidence="1">
    <location>
        <begin position="318"/>
        <end position="335"/>
    </location>
</feature>
<gene>
    <name evidence="3" type="ORF">CCMP2556_LOCUS36365</name>
</gene>
<reference evidence="3 4" key="1">
    <citation type="submission" date="2024-02" db="EMBL/GenBank/DDBJ databases">
        <authorList>
            <person name="Chen Y."/>
            <person name="Shah S."/>
            <person name="Dougan E. K."/>
            <person name="Thang M."/>
            <person name="Chan C."/>
        </authorList>
    </citation>
    <scope>NUCLEOTIDE SEQUENCE [LARGE SCALE GENOMIC DNA]</scope>
</reference>
<evidence type="ECO:0000313" key="3">
    <source>
        <dbReference type="EMBL" id="CAK9073803.1"/>
    </source>
</evidence>
<name>A0ABP0PDV5_9DINO</name>
<proteinExistence type="predicted"/>
<evidence type="ECO:0000259" key="2">
    <source>
        <dbReference type="Pfam" id="PF25273"/>
    </source>
</evidence>
<feature type="domain" description="DUF7869" evidence="2">
    <location>
        <begin position="2"/>
        <end position="86"/>
    </location>
</feature>
<dbReference type="InterPro" id="IPR057191">
    <property type="entry name" value="DUF7869"/>
</dbReference>
<organism evidence="3 4">
    <name type="scientific">Durusdinium trenchii</name>
    <dbReference type="NCBI Taxonomy" id="1381693"/>
    <lineage>
        <taxon>Eukaryota</taxon>
        <taxon>Sar</taxon>
        <taxon>Alveolata</taxon>
        <taxon>Dinophyceae</taxon>
        <taxon>Suessiales</taxon>
        <taxon>Symbiodiniaceae</taxon>
        <taxon>Durusdinium</taxon>
    </lineage>
</organism>
<feature type="compositionally biased region" description="Acidic residues" evidence="1">
    <location>
        <begin position="336"/>
        <end position="349"/>
    </location>
</feature>
<dbReference type="Pfam" id="PF25273">
    <property type="entry name" value="DUF7869"/>
    <property type="match status" value="1"/>
</dbReference>
<feature type="region of interest" description="Disordered" evidence="1">
    <location>
        <begin position="318"/>
        <end position="349"/>
    </location>
</feature>
<evidence type="ECO:0000313" key="4">
    <source>
        <dbReference type="Proteomes" id="UP001642484"/>
    </source>
</evidence>
<keyword evidence="4" id="KW-1185">Reference proteome</keyword>
<evidence type="ECO:0000256" key="1">
    <source>
        <dbReference type="SAM" id="MobiDB-lite"/>
    </source>
</evidence>
<protein>
    <recommendedName>
        <fullName evidence="2">DUF7869 domain-containing protein</fullName>
    </recommendedName>
</protein>
<comment type="caution">
    <text evidence="3">The sequence shown here is derived from an EMBL/GenBank/DDBJ whole genome shotgun (WGS) entry which is preliminary data.</text>
</comment>
<dbReference type="EMBL" id="CAXAMN010022918">
    <property type="protein sequence ID" value="CAK9073803.1"/>
    <property type="molecule type" value="Genomic_DNA"/>
</dbReference>
<sequence>MLPGHTHEDIDGVFSLVATSLASAADIQTPADIRRRVLHSLSPLFAKRGWNFTVEMVDTVRDWAAMAPSTVTFKNCFKIRQQQDESDTVPVPHSFNFMARQDMPGQGSWYESMLDGGPENVGTVPDLSFLKNAPTVPADVHDIQLGEPAVKDLVMTGTPAKRLTTLVPNSSTDEFYLPLYCFDYSPTGKNGCHQDTSAHVINKDPSERRHDKSHRGLQPPHIGAAAPSGQRQDFSRRASKEFSQKAKAKVFQFIQFCQVKPIRLPALPLPLQKSQQLDEEGQILLHDTACLWIWLSSKLKGMFSSETMDKFQKLFDEGKSAKKEEEPDPSIKKEEDDSDAEKDEGKDDDEEILLRDMRYKLEADDDLKAEEPPRKRIKVENCTHEHVSTLTNVWSFGSGEWRDGQDAVEVMDNVEGRWFSFSPQMSDLIILEKGTVPSHLSTIENLDKAVTVTSILSDLADHGEVKVNISHHELKDGGIKRVKELVFVLDEPESNRKKKKKTVTAKNLGSFMNIPKLKANDTTMELTWRCRRWMG</sequence>
<accession>A0ABP0PDV5</accession>
<feature type="region of interest" description="Disordered" evidence="1">
    <location>
        <begin position="206"/>
        <end position="239"/>
    </location>
</feature>